<feature type="transmembrane region" description="Helical" evidence="2">
    <location>
        <begin position="651"/>
        <end position="671"/>
    </location>
</feature>
<reference evidence="3 4" key="1">
    <citation type="submission" date="2018-09" db="EMBL/GenBank/DDBJ databases">
        <title>Genome sequencing of Nocardioides immobilis CCTCC AB 2017083 for comparison to Nocardioides silvaticus.</title>
        <authorList>
            <person name="Li C."/>
            <person name="Wang G."/>
        </authorList>
    </citation>
    <scope>NUCLEOTIDE SEQUENCE [LARGE SCALE GENOMIC DNA]</scope>
    <source>
        <strain evidence="3 4">CCTCC AB 2017083</strain>
    </source>
</reference>
<feature type="transmembrane region" description="Helical" evidence="2">
    <location>
        <begin position="168"/>
        <end position="188"/>
    </location>
</feature>
<dbReference type="RefSeq" id="WP_118929163.1">
    <property type="nucleotide sequence ID" value="NZ_QXGH01000056.1"/>
</dbReference>
<evidence type="ECO:0000313" key="3">
    <source>
        <dbReference type="EMBL" id="RHW22792.1"/>
    </source>
</evidence>
<evidence type="ECO:0000256" key="1">
    <source>
        <dbReference type="SAM" id="MobiDB-lite"/>
    </source>
</evidence>
<keyword evidence="2" id="KW-0472">Membrane</keyword>
<name>A0A417XSD2_9ACTN</name>
<feature type="region of interest" description="Disordered" evidence="1">
    <location>
        <begin position="214"/>
        <end position="234"/>
    </location>
</feature>
<feature type="transmembrane region" description="Helical" evidence="2">
    <location>
        <begin position="272"/>
        <end position="292"/>
    </location>
</feature>
<comment type="caution">
    <text evidence="3">The sequence shown here is derived from an EMBL/GenBank/DDBJ whole genome shotgun (WGS) entry which is preliminary data.</text>
</comment>
<proteinExistence type="predicted"/>
<accession>A0A417XSD2</accession>
<dbReference type="AlphaFoldDB" id="A0A417XSD2"/>
<feature type="compositionally biased region" description="Low complexity" evidence="1">
    <location>
        <begin position="218"/>
        <end position="233"/>
    </location>
</feature>
<dbReference type="Proteomes" id="UP000283644">
    <property type="component" value="Unassembled WGS sequence"/>
</dbReference>
<feature type="transmembrane region" description="Helical" evidence="2">
    <location>
        <begin position="135"/>
        <end position="156"/>
    </location>
</feature>
<sequence>MTSTGDADPDLTQDASDPLPAVPRAVQRSRALWRRARAARDAAEGDADALLASARADAAEIRRSSERRVGPILAAADQDVRDIVAAAEAEAGRIVAAARAQAPAAAAASAGAAWLLVAWTLLSTAVIVVGQGGPLAVAAAVAVSVVCPGLGIVLALGRAAGPDRGVTMVLLSVCWSGAVALLCAWTTLQQPMVQYGALVAPALVGAAVAIRRGRASTERPSPSTPPGSRSGARTGARAGCVLLLAGASAYAVSLVGSREEPIGEYGLLPTLGPWFVAAVILAVAAVVVACLLRPVWAGLGTAGLVAVGLLFTPPRVLFDHNLLAGWAYKHLGVVDLIVQQQPLQDPRDVYQQWPGFFAVAAQVQVISGADPLTSANLAQPLLVAMAGVGLAAAVHRLFGGVLTPIVATLLFLCTMWAGQFYYSPQTMCFALVMLCLAHVVTLLKSLPQDRLRTGWFGRSCGWALRDLPASQPLEPVARGVLVATVVATYLLIVVSHQITPYVLVLQLAPAALAGWLAGRWRWGYVVLATLPLLWLYLHREALSTNAALTGFSFANAQSLVTGPSSDAQELAATAARIVAALVLGGGALSALTYLRRFGTVLLPVMFAVMPVFVLLGGNYGGEAPYRVWLFASPWFCALIAKRVCDPARRRAAAVVTVGVLSVGTFLASAQATSFGMYPFLRVSDDEVAASRWLSEETPPGSTIVHLTRTFPGRISAGYAERNPLHTINDPALIDYPQFDRARLLSLSMAELHAAVIAEFGDRLYLVLARSMEEETRYYGALPEGAVLDLAGALAASPYWTVAYANNEVWVFAPR</sequence>
<keyword evidence="2" id="KW-1133">Transmembrane helix</keyword>
<feature type="transmembrane region" description="Helical" evidence="2">
    <location>
        <begin position="600"/>
        <end position="619"/>
    </location>
</feature>
<gene>
    <name evidence="3" type="ORF">D0Z08_31105</name>
</gene>
<feature type="transmembrane region" description="Helical" evidence="2">
    <location>
        <begin position="475"/>
        <end position="492"/>
    </location>
</feature>
<dbReference type="EMBL" id="QXGH01000056">
    <property type="protein sequence ID" value="RHW22792.1"/>
    <property type="molecule type" value="Genomic_DNA"/>
</dbReference>
<feature type="transmembrane region" description="Helical" evidence="2">
    <location>
        <begin position="424"/>
        <end position="443"/>
    </location>
</feature>
<organism evidence="3 4">
    <name type="scientific">Nocardioides immobilis</name>
    <dbReference type="NCBI Taxonomy" id="2049295"/>
    <lineage>
        <taxon>Bacteria</taxon>
        <taxon>Bacillati</taxon>
        <taxon>Actinomycetota</taxon>
        <taxon>Actinomycetes</taxon>
        <taxon>Propionibacteriales</taxon>
        <taxon>Nocardioidaceae</taxon>
        <taxon>Nocardioides</taxon>
    </lineage>
</organism>
<evidence type="ECO:0000256" key="2">
    <source>
        <dbReference type="SAM" id="Phobius"/>
    </source>
</evidence>
<keyword evidence="2" id="KW-0812">Transmembrane</keyword>
<feature type="transmembrane region" description="Helical" evidence="2">
    <location>
        <begin position="401"/>
        <end position="418"/>
    </location>
</feature>
<evidence type="ECO:0000313" key="4">
    <source>
        <dbReference type="Proteomes" id="UP000283644"/>
    </source>
</evidence>
<feature type="transmembrane region" description="Helical" evidence="2">
    <location>
        <begin position="194"/>
        <end position="213"/>
    </location>
</feature>
<feature type="transmembrane region" description="Helical" evidence="2">
    <location>
        <begin position="234"/>
        <end position="252"/>
    </location>
</feature>
<feature type="transmembrane region" description="Helical" evidence="2">
    <location>
        <begin position="573"/>
        <end position="593"/>
    </location>
</feature>
<feature type="transmembrane region" description="Helical" evidence="2">
    <location>
        <begin position="498"/>
        <end position="517"/>
    </location>
</feature>
<dbReference type="OrthoDB" id="139907at2"/>
<feature type="transmembrane region" description="Helical" evidence="2">
    <location>
        <begin position="299"/>
        <end position="318"/>
    </location>
</feature>
<feature type="region of interest" description="Disordered" evidence="1">
    <location>
        <begin position="1"/>
        <end position="23"/>
    </location>
</feature>
<protein>
    <submittedName>
        <fullName evidence="3">Uncharacterized protein</fullName>
    </submittedName>
</protein>
<feature type="transmembrane region" description="Helical" evidence="2">
    <location>
        <begin position="625"/>
        <end position="644"/>
    </location>
</feature>
<keyword evidence="4" id="KW-1185">Reference proteome</keyword>
<feature type="transmembrane region" description="Helical" evidence="2">
    <location>
        <begin position="104"/>
        <end position="129"/>
    </location>
</feature>